<accession>A0AAX4PG11</accession>
<organism evidence="11 12">
    <name type="scientific">Chloropicon roscoffensis</name>
    <dbReference type="NCBI Taxonomy" id="1461544"/>
    <lineage>
        <taxon>Eukaryota</taxon>
        <taxon>Viridiplantae</taxon>
        <taxon>Chlorophyta</taxon>
        <taxon>Chloropicophyceae</taxon>
        <taxon>Chloropicales</taxon>
        <taxon>Chloropicaceae</taxon>
        <taxon>Chloropicon</taxon>
    </lineage>
</organism>
<dbReference type="GO" id="GO:0009922">
    <property type="term" value="F:fatty acid elongase activity"/>
    <property type="evidence" value="ECO:0007669"/>
    <property type="project" value="InterPro"/>
</dbReference>
<keyword evidence="7" id="KW-0443">Lipid metabolism</keyword>
<evidence type="ECO:0000256" key="7">
    <source>
        <dbReference type="ARBA" id="ARBA00023098"/>
    </source>
</evidence>
<reference evidence="11 12" key="1">
    <citation type="submission" date="2024-03" db="EMBL/GenBank/DDBJ databases">
        <title>Complete genome sequence of the green alga Chloropicon roscoffensis RCC1871.</title>
        <authorList>
            <person name="Lemieux C."/>
            <person name="Pombert J.-F."/>
            <person name="Otis C."/>
            <person name="Turmel M."/>
        </authorList>
    </citation>
    <scope>NUCLEOTIDE SEQUENCE [LARGE SCALE GENOMIC DNA]</scope>
    <source>
        <strain evidence="11 12">RCC1871</strain>
    </source>
</reference>
<name>A0AAX4PG11_9CHLO</name>
<comment type="subcellular location">
    <subcellularLocation>
        <location evidence="1">Membrane</location>
        <topology evidence="1">Multi-pass membrane protein</topology>
    </subcellularLocation>
</comment>
<gene>
    <name evidence="11" type="ORF">HKI87_11g65630</name>
</gene>
<dbReference type="GO" id="GO:0034626">
    <property type="term" value="P:fatty acid elongation, polyunsaturated fatty acid"/>
    <property type="evidence" value="ECO:0007669"/>
    <property type="project" value="TreeGrafter"/>
</dbReference>
<keyword evidence="9" id="KW-0275">Fatty acid biosynthesis</keyword>
<protein>
    <submittedName>
        <fullName evidence="11">Fatty acid elongase</fullName>
    </submittedName>
</protein>
<evidence type="ECO:0000256" key="9">
    <source>
        <dbReference type="ARBA" id="ARBA00023160"/>
    </source>
</evidence>
<evidence type="ECO:0000313" key="11">
    <source>
        <dbReference type="EMBL" id="WZN65006.1"/>
    </source>
</evidence>
<dbReference type="EMBL" id="CP151511">
    <property type="protein sequence ID" value="WZN65006.1"/>
    <property type="molecule type" value="Genomic_DNA"/>
</dbReference>
<feature type="transmembrane region" description="Helical" evidence="10">
    <location>
        <begin position="212"/>
        <end position="232"/>
    </location>
</feature>
<evidence type="ECO:0000256" key="4">
    <source>
        <dbReference type="ARBA" id="ARBA00022692"/>
    </source>
</evidence>
<dbReference type="GO" id="GO:0019367">
    <property type="term" value="P:fatty acid elongation, saturated fatty acid"/>
    <property type="evidence" value="ECO:0007669"/>
    <property type="project" value="TreeGrafter"/>
</dbReference>
<keyword evidence="3" id="KW-0808">Transferase</keyword>
<dbReference type="GO" id="GO:0034625">
    <property type="term" value="P:fatty acid elongation, monounsaturated fatty acid"/>
    <property type="evidence" value="ECO:0007669"/>
    <property type="project" value="TreeGrafter"/>
</dbReference>
<proteinExistence type="predicted"/>
<feature type="transmembrane region" description="Helical" evidence="10">
    <location>
        <begin position="44"/>
        <end position="64"/>
    </location>
</feature>
<feature type="transmembrane region" description="Helical" evidence="10">
    <location>
        <begin position="76"/>
        <end position="94"/>
    </location>
</feature>
<keyword evidence="5" id="KW-0276">Fatty acid metabolism</keyword>
<keyword evidence="4 10" id="KW-0812">Transmembrane</keyword>
<dbReference type="PANTHER" id="PTHR11157">
    <property type="entry name" value="FATTY ACID ACYL TRANSFERASE-RELATED"/>
    <property type="match status" value="1"/>
</dbReference>
<dbReference type="GO" id="GO:0030148">
    <property type="term" value="P:sphingolipid biosynthetic process"/>
    <property type="evidence" value="ECO:0007669"/>
    <property type="project" value="TreeGrafter"/>
</dbReference>
<dbReference type="AlphaFoldDB" id="A0AAX4PG11"/>
<evidence type="ECO:0000256" key="6">
    <source>
        <dbReference type="ARBA" id="ARBA00022989"/>
    </source>
</evidence>
<dbReference type="GO" id="GO:0042761">
    <property type="term" value="P:very long-chain fatty acid biosynthetic process"/>
    <property type="evidence" value="ECO:0007669"/>
    <property type="project" value="TreeGrafter"/>
</dbReference>
<keyword evidence="6 10" id="KW-1133">Transmembrane helix</keyword>
<evidence type="ECO:0000313" key="12">
    <source>
        <dbReference type="Proteomes" id="UP001472866"/>
    </source>
</evidence>
<keyword evidence="12" id="KW-1185">Reference proteome</keyword>
<evidence type="ECO:0000256" key="3">
    <source>
        <dbReference type="ARBA" id="ARBA00022679"/>
    </source>
</evidence>
<dbReference type="Proteomes" id="UP001472866">
    <property type="component" value="Chromosome 11"/>
</dbReference>
<keyword evidence="2" id="KW-0444">Lipid biosynthesis</keyword>
<feature type="transmembrane region" description="Helical" evidence="10">
    <location>
        <begin position="151"/>
        <end position="168"/>
    </location>
</feature>
<feature type="transmembrane region" description="Helical" evidence="10">
    <location>
        <begin position="238"/>
        <end position="259"/>
    </location>
</feature>
<dbReference type="Pfam" id="PF01151">
    <property type="entry name" value="ELO"/>
    <property type="match status" value="1"/>
</dbReference>
<evidence type="ECO:0000256" key="5">
    <source>
        <dbReference type="ARBA" id="ARBA00022832"/>
    </source>
</evidence>
<dbReference type="GO" id="GO:0005789">
    <property type="term" value="C:endoplasmic reticulum membrane"/>
    <property type="evidence" value="ECO:0007669"/>
    <property type="project" value="TreeGrafter"/>
</dbReference>
<evidence type="ECO:0000256" key="2">
    <source>
        <dbReference type="ARBA" id="ARBA00022516"/>
    </source>
</evidence>
<feature type="transmembrane region" description="Helical" evidence="10">
    <location>
        <begin position="106"/>
        <end position="130"/>
    </location>
</feature>
<evidence type="ECO:0000256" key="1">
    <source>
        <dbReference type="ARBA" id="ARBA00004141"/>
    </source>
</evidence>
<dbReference type="InterPro" id="IPR002076">
    <property type="entry name" value="ELO_fam"/>
</dbReference>
<evidence type="ECO:0000256" key="8">
    <source>
        <dbReference type="ARBA" id="ARBA00023136"/>
    </source>
</evidence>
<keyword evidence="8 10" id="KW-0472">Membrane</keyword>
<sequence>MLSIMRRYLPYLSLFHLVHLFGLEKKMAAQYKTDQTVFDSDLTVPVAGTVFYLLLVTVGPKIMARKKAYVLKDAMIAYNAYQVLYNTWCCYGFVREVMGNGYANKLHWWGNAPETIGSNFGLGFFIWLHYNNKYLEFFDTIFMVLRKKNEQLSFLHIYHHTSIAWAWWVVTKVNCGGDSYFGALCNSFIHVLMYAYYLMAALKISCPWKRHLTKMQMIQFLTCIVHAGYLYIHKTVPTVLLTLQVFMMASMFVLFYVFYMRKYKKKGKKKA</sequence>
<feature type="transmembrane region" description="Helical" evidence="10">
    <location>
        <begin position="180"/>
        <end position="200"/>
    </location>
</feature>
<dbReference type="PANTHER" id="PTHR11157:SF126">
    <property type="entry name" value="ELONGATION OF VERY LONG CHAIN FATTY ACIDS PROTEIN"/>
    <property type="match status" value="1"/>
</dbReference>
<evidence type="ECO:0000256" key="10">
    <source>
        <dbReference type="SAM" id="Phobius"/>
    </source>
</evidence>